<evidence type="ECO:0000259" key="1">
    <source>
        <dbReference type="PROSITE" id="PS50234"/>
    </source>
</evidence>
<dbReference type="PROSITE" id="PS50234">
    <property type="entry name" value="VWFA"/>
    <property type="match status" value="1"/>
</dbReference>
<sequence length="1166" mass="129826">MLNKCCAAYPAGEHWVLAVDPEACINNEDEASITEEEKPPVAIHFVVDNSGSMGSMTREVMYIFADMVDSVATAPCSMTVFAGNAQTLNANITSAKQMRELQLPAQGMTNIPAGVENAINIITLKERQRMADGATIPRTHHVLILLSDGHHNTGAAPDKVFPTFKTKIPDDAMLSTIVVGLSEQSSTSMGMLLKKSIETVSFQTESVQTIYFAKTNSALRTILGNLEAGLNSAVQGTFHEITTPFPAIIQDFASKPKETIRVHANSDTTCIPLLCCFADVPKSIRVNGQEISVAAKEEIPFDLLTTMIQGLIDKTKVKIVAAKDRKEVISKSVKYLDILYNLVKAHQDSDVDLNMTSLSAKERVKQYRQIRALTHKAGELKNQIVDIANFSINDSEGQAAFLNGRSMKFANKALRRAAGRADGVVDPKAEQKAIHKYLTSEGFREKLKAAMALDTIFNAKNLSEKDLRQNIFPRVVAQRHKDQIWEIRKKASVLENEMDTDLDSLNALSLSPGALDLIHSGQLADYLNDGVHGRAQSFVSMATPWQHAEEWLHFGEQPFESCWEMLMYGGMLGFPIRLKRFAACQMNPFLLEVENIRSTLVDSASICCSNKAEVPVYGPEAGAPIEDVLLLIQPSLPRTSKLLNNTALLGEKFTSVTISRDMHMYTGFSMRVALHSTSLFHLAATQDEATITEHDVVANLRRAFMGRAFMCGNCNFGPVDHYACGDLMSHHGENTGSGAKISNDCPKCGWFSECITDWSPWDGNVDEDYLRSEFDSISKKPKQHFLSEARIDMMLKVMYSFRKLCKGRDTWDQYQQMADAMENVDDVPLDFSTKAGVDGMSQVALALMAVLTESKNATKVFESKDVLMAILKEECARDARSRFRMETGGEKEMARQKAMEFLTKLLQIAKETAPETQPFMESEPPIENVRLDCRDDYQVDTDMGRQLIPWVRDICRKWCRLWSVAEKLASVLSKRVGGWEQLERDMETGMSSYADVVQELKRAELKTPRDLLGNDEASEGCDLSELQTFFMQLGVEGIVFGAAESSLPGYNNKAEEDDLMSAVAREMRMRIYFQGVAAKMSQWKSEGQTATFSQARVADIVQFADLLGAKPHVHGLDKQTFWGLWLAAVSTHDEQKALAFLETCNESFRFKYGNAWKPQKKRGGKS</sequence>
<proteinExistence type="predicted"/>
<feature type="domain" description="VWFA" evidence="1">
    <location>
        <begin position="42"/>
        <end position="226"/>
    </location>
</feature>
<dbReference type="InterPro" id="IPR002035">
    <property type="entry name" value="VWF_A"/>
</dbReference>
<dbReference type="Proteomes" id="UP001295423">
    <property type="component" value="Unassembled WGS sequence"/>
</dbReference>
<dbReference type="Gene3D" id="3.40.50.410">
    <property type="entry name" value="von Willebrand factor, type A domain"/>
    <property type="match status" value="1"/>
</dbReference>
<dbReference type="InterPro" id="IPR036465">
    <property type="entry name" value="vWFA_dom_sf"/>
</dbReference>
<comment type="caution">
    <text evidence="2">The sequence shown here is derived from an EMBL/GenBank/DDBJ whole genome shotgun (WGS) entry which is preliminary data.</text>
</comment>
<dbReference type="SMART" id="SM00327">
    <property type="entry name" value="VWA"/>
    <property type="match status" value="1"/>
</dbReference>
<keyword evidence="3" id="KW-1185">Reference proteome</keyword>
<organism evidence="2 3">
    <name type="scientific">Cylindrotheca closterium</name>
    <dbReference type="NCBI Taxonomy" id="2856"/>
    <lineage>
        <taxon>Eukaryota</taxon>
        <taxon>Sar</taxon>
        <taxon>Stramenopiles</taxon>
        <taxon>Ochrophyta</taxon>
        <taxon>Bacillariophyta</taxon>
        <taxon>Bacillariophyceae</taxon>
        <taxon>Bacillariophycidae</taxon>
        <taxon>Bacillariales</taxon>
        <taxon>Bacillariaceae</taxon>
        <taxon>Cylindrotheca</taxon>
    </lineage>
</organism>
<dbReference type="SUPFAM" id="SSF53300">
    <property type="entry name" value="vWA-like"/>
    <property type="match status" value="1"/>
</dbReference>
<evidence type="ECO:0000313" key="2">
    <source>
        <dbReference type="EMBL" id="CAJ1963528.1"/>
    </source>
</evidence>
<evidence type="ECO:0000313" key="3">
    <source>
        <dbReference type="Proteomes" id="UP001295423"/>
    </source>
</evidence>
<gene>
    <name evidence="2" type="ORF">CYCCA115_LOCUS20207</name>
</gene>
<reference evidence="2" key="1">
    <citation type="submission" date="2023-08" db="EMBL/GenBank/DDBJ databases">
        <authorList>
            <person name="Audoor S."/>
            <person name="Bilcke G."/>
        </authorList>
    </citation>
    <scope>NUCLEOTIDE SEQUENCE</scope>
</reference>
<name>A0AAD2JM45_9STRA</name>
<dbReference type="EMBL" id="CAKOGP040002147">
    <property type="protein sequence ID" value="CAJ1963528.1"/>
    <property type="molecule type" value="Genomic_DNA"/>
</dbReference>
<accession>A0AAD2JM45</accession>
<dbReference type="AlphaFoldDB" id="A0AAD2JM45"/>
<protein>
    <recommendedName>
        <fullName evidence="1">VWFA domain-containing protein</fullName>
    </recommendedName>
</protein>